<dbReference type="Pfam" id="PF20226">
    <property type="entry name" value="DUF6585"/>
    <property type="match status" value="1"/>
</dbReference>
<feature type="transmembrane region" description="Helical" evidence="1">
    <location>
        <begin position="327"/>
        <end position="349"/>
    </location>
</feature>
<proteinExistence type="predicted"/>
<dbReference type="AlphaFoldDB" id="A0A5J4KWK5"/>
<feature type="transmembrane region" description="Helical" evidence="1">
    <location>
        <begin position="95"/>
        <end position="113"/>
    </location>
</feature>
<protein>
    <submittedName>
        <fullName evidence="2">Uncharacterized protein</fullName>
    </submittedName>
</protein>
<sequence>MTTQLQPDGKLPLHIYESAAYTNVGIPLKKLVNWPAQIICSLGAIVFLCLLGWLCYNIYGAIAFIFLLQTYPTSDAVPIEQLGNYFWLQYLHDNFWYNAFVIASPLLGSLGLFGQFYQGARAQIYLCSEGMLTIYKKNVEAIRWDDVKEFYLSNRSSVTQLAREDKTRLLLPFSILGASNTASDQAIVAELMQRLLPAALASYERGEVVSFRKLQISQQGISVPGEQVSWDNLGAIALDRGELSAYYVKAEPFGSIPKPYIRQWHIWQERQNNSSYLPLSWPNLPVFVELVNQILDRLDKHEEPSGLRSLKETALSIRTRDKRWRNITSIGTFIIILATLAYRMGTYIYQHVIHISTP</sequence>
<keyword evidence="1" id="KW-1133">Transmembrane helix</keyword>
<accession>A0A5J4KWK5</accession>
<dbReference type="Proteomes" id="UP000326912">
    <property type="component" value="Unassembled WGS sequence"/>
</dbReference>
<evidence type="ECO:0000256" key="1">
    <source>
        <dbReference type="SAM" id="Phobius"/>
    </source>
</evidence>
<keyword evidence="1" id="KW-0472">Membrane</keyword>
<evidence type="ECO:0000313" key="3">
    <source>
        <dbReference type="Proteomes" id="UP000326912"/>
    </source>
</evidence>
<name>A0A5J4KWK5_9CHLR</name>
<organism evidence="2 3">
    <name type="scientific">Dictyobacter vulcani</name>
    <dbReference type="NCBI Taxonomy" id="2607529"/>
    <lineage>
        <taxon>Bacteria</taxon>
        <taxon>Bacillati</taxon>
        <taxon>Chloroflexota</taxon>
        <taxon>Ktedonobacteria</taxon>
        <taxon>Ktedonobacterales</taxon>
        <taxon>Dictyobacteraceae</taxon>
        <taxon>Dictyobacter</taxon>
    </lineage>
</organism>
<dbReference type="EMBL" id="BKZW01000004">
    <property type="protein sequence ID" value="GER91863.1"/>
    <property type="molecule type" value="Genomic_DNA"/>
</dbReference>
<reference evidence="2 3" key="1">
    <citation type="submission" date="2019-10" db="EMBL/GenBank/DDBJ databases">
        <title>Dictyobacter vulcani sp. nov., within the class Ktedonobacteria, isolated from soil of volcanic Mt. Zao.</title>
        <authorList>
            <person name="Zheng Y."/>
            <person name="Wang C.M."/>
            <person name="Sakai Y."/>
            <person name="Abe K."/>
            <person name="Yokota A."/>
            <person name="Yabe S."/>
        </authorList>
    </citation>
    <scope>NUCLEOTIDE SEQUENCE [LARGE SCALE GENOMIC DNA]</scope>
    <source>
        <strain evidence="2 3">W12</strain>
    </source>
</reference>
<keyword evidence="1" id="KW-0812">Transmembrane</keyword>
<comment type="caution">
    <text evidence="2">The sequence shown here is derived from an EMBL/GenBank/DDBJ whole genome shotgun (WGS) entry which is preliminary data.</text>
</comment>
<dbReference type="InterPro" id="IPR046492">
    <property type="entry name" value="DUF6585"/>
</dbReference>
<gene>
    <name evidence="2" type="ORF">KDW_60250</name>
</gene>
<dbReference type="RefSeq" id="WP_151759449.1">
    <property type="nucleotide sequence ID" value="NZ_BKZW01000004.1"/>
</dbReference>
<evidence type="ECO:0000313" key="2">
    <source>
        <dbReference type="EMBL" id="GER91863.1"/>
    </source>
</evidence>
<keyword evidence="3" id="KW-1185">Reference proteome</keyword>
<feature type="transmembrane region" description="Helical" evidence="1">
    <location>
        <begin position="38"/>
        <end position="68"/>
    </location>
</feature>